<dbReference type="EMBL" id="JAKWBI020000076">
    <property type="protein sequence ID" value="KAJ2903612.1"/>
    <property type="molecule type" value="Genomic_DNA"/>
</dbReference>
<feature type="compositionally biased region" description="Polar residues" evidence="1">
    <location>
        <begin position="23"/>
        <end position="35"/>
    </location>
</feature>
<name>A0AAD5RU13_9PEZI</name>
<keyword evidence="3" id="KW-1185">Reference proteome</keyword>
<feature type="region of interest" description="Disordered" evidence="1">
    <location>
        <begin position="1"/>
        <end position="35"/>
    </location>
</feature>
<dbReference type="Proteomes" id="UP001201980">
    <property type="component" value="Unassembled WGS sequence"/>
</dbReference>
<accession>A0AAD5RU13</accession>
<organism evidence="2 3">
    <name type="scientific">Zalerion maritima</name>
    <dbReference type="NCBI Taxonomy" id="339359"/>
    <lineage>
        <taxon>Eukaryota</taxon>
        <taxon>Fungi</taxon>
        <taxon>Dikarya</taxon>
        <taxon>Ascomycota</taxon>
        <taxon>Pezizomycotina</taxon>
        <taxon>Sordariomycetes</taxon>
        <taxon>Lulworthiomycetidae</taxon>
        <taxon>Lulworthiales</taxon>
        <taxon>Lulworthiaceae</taxon>
        <taxon>Zalerion</taxon>
    </lineage>
</organism>
<protein>
    <submittedName>
        <fullName evidence="2">Uncharacterized protein</fullName>
    </submittedName>
</protein>
<proteinExistence type="predicted"/>
<gene>
    <name evidence="2" type="ORF">MKZ38_009555</name>
</gene>
<sequence>MPFHHSTPAAGHSNMAARPKAFASSTSLRNSTSTPVSALTGFMKCLPKSRTGKTLLAGVVLADLAATEWYFWGREGSSSKN</sequence>
<reference evidence="2" key="1">
    <citation type="submission" date="2022-07" db="EMBL/GenBank/DDBJ databases">
        <title>Draft genome sequence of Zalerion maritima ATCC 34329, a (micro)plastics degrading marine fungus.</title>
        <authorList>
            <person name="Paco A."/>
            <person name="Goncalves M.F.M."/>
            <person name="Rocha-Santos T.A.P."/>
            <person name="Alves A."/>
        </authorList>
    </citation>
    <scope>NUCLEOTIDE SEQUENCE</scope>
    <source>
        <strain evidence="2">ATCC 34329</strain>
    </source>
</reference>
<evidence type="ECO:0000313" key="2">
    <source>
        <dbReference type="EMBL" id="KAJ2903612.1"/>
    </source>
</evidence>
<evidence type="ECO:0000256" key="1">
    <source>
        <dbReference type="SAM" id="MobiDB-lite"/>
    </source>
</evidence>
<dbReference type="AlphaFoldDB" id="A0AAD5RU13"/>
<comment type="caution">
    <text evidence="2">The sequence shown here is derived from an EMBL/GenBank/DDBJ whole genome shotgun (WGS) entry which is preliminary data.</text>
</comment>
<evidence type="ECO:0000313" key="3">
    <source>
        <dbReference type="Proteomes" id="UP001201980"/>
    </source>
</evidence>